<dbReference type="InterPro" id="IPR015037">
    <property type="entry name" value="DUF1919"/>
</dbReference>
<keyword evidence="2" id="KW-1185">Reference proteome</keyword>
<dbReference type="RefSeq" id="WP_154576502.1">
    <property type="nucleotide sequence ID" value="NZ_VUMO01000008.1"/>
</dbReference>
<comment type="caution">
    <text evidence="1">The sequence shown here is derived from an EMBL/GenBank/DDBJ whole genome shotgun (WGS) entry which is preliminary data.</text>
</comment>
<gene>
    <name evidence="1" type="ORF">FYJ52_06890</name>
</gene>
<sequence>MMSRLFNIVKNKLQDNINQKNRKKLTNPDVTIIASNCTGGFLYHWLGLEFKSPFINLYMTPEDFITALSNFDNFMEQNIIELKDSGKNYPVGIGYKGTLIHFMHYKNFDQAISKWNERKERMNKNNCCVMLSNWGGYDTKQLKQFDSLPFKHKVVFTDRKYSNISSAFYLHGYSCSNGKNGNVYATQYINGKRYIDQFDYVTFFNKCNNT</sequence>
<dbReference type="EMBL" id="VUMO01000008">
    <property type="protein sequence ID" value="MSS20122.1"/>
    <property type="molecule type" value="Genomic_DNA"/>
</dbReference>
<dbReference type="SUPFAM" id="SSF142795">
    <property type="entry name" value="CAC2185-like"/>
    <property type="match status" value="1"/>
</dbReference>
<accession>A0A7X2TA68</accession>
<dbReference type="Pfam" id="PF08942">
    <property type="entry name" value="DUF1919"/>
    <property type="match status" value="1"/>
</dbReference>
<proteinExistence type="predicted"/>
<organism evidence="1 2">
    <name type="scientific">Pseudoramibacter porci</name>
    <dbReference type="NCBI Taxonomy" id="2606631"/>
    <lineage>
        <taxon>Bacteria</taxon>
        <taxon>Bacillati</taxon>
        <taxon>Bacillota</taxon>
        <taxon>Clostridia</taxon>
        <taxon>Eubacteriales</taxon>
        <taxon>Eubacteriaceae</taxon>
        <taxon>Pseudoramibacter</taxon>
    </lineage>
</organism>
<evidence type="ECO:0000313" key="2">
    <source>
        <dbReference type="Proteomes" id="UP000461754"/>
    </source>
</evidence>
<dbReference type="InterPro" id="IPR037226">
    <property type="entry name" value="CAC2185-like_sf"/>
</dbReference>
<dbReference type="AlphaFoldDB" id="A0A7X2TA68"/>
<name>A0A7X2TA68_9FIRM</name>
<reference evidence="1 2" key="1">
    <citation type="submission" date="2019-08" db="EMBL/GenBank/DDBJ databases">
        <title>In-depth cultivation of the pig gut microbiome towards novel bacterial diversity and tailored functional studies.</title>
        <authorList>
            <person name="Wylensek D."/>
            <person name="Hitch T.C.A."/>
            <person name="Clavel T."/>
        </authorList>
    </citation>
    <scope>NUCLEOTIDE SEQUENCE [LARGE SCALE GENOMIC DNA]</scope>
    <source>
        <strain evidence="1 2">RF-744-FAT-4</strain>
    </source>
</reference>
<dbReference type="Proteomes" id="UP000461754">
    <property type="component" value="Unassembled WGS sequence"/>
</dbReference>
<evidence type="ECO:0000313" key="1">
    <source>
        <dbReference type="EMBL" id="MSS20122.1"/>
    </source>
</evidence>
<protein>
    <submittedName>
        <fullName evidence="1">DUF1919 domain-containing protein</fullName>
    </submittedName>
</protein>